<evidence type="ECO:0000313" key="2">
    <source>
        <dbReference type="EMBL" id="KFG91245.1"/>
    </source>
</evidence>
<protein>
    <submittedName>
        <fullName evidence="2">Pilus assembly protein PilZ</fullName>
    </submittedName>
</protein>
<reference evidence="2" key="1">
    <citation type="submission" date="2014-08" db="EMBL/GenBank/DDBJ databases">
        <title>Draft genome sequences of Sphingobium herbicidovorans.</title>
        <authorList>
            <person name="Gan H.M."/>
            <person name="Gan H.Y."/>
            <person name="Savka M.A."/>
        </authorList>
    </citation>
    <scope>NUCLEOTIDE SEQUENCE [LARGE SCALE GENOMIC DNA]</scope>
    <source>
        <strain evidence="2">NBRC 16415</strain>
    </source>
</reference>
<dbReference type="RefSeq" id="WP_037463108.1">
    <property type="nucleotide sequence ID" value="NZ_BCZD01000017.1"/>
</dbReference>
<dbReference type="OrthoDB" id="9806898at2"/>
<dbReference type="SUPFAM" id="SSF141371">
    <property type="entry name" value="PilZ domain-like"/>
    <property type="match status" value="1"/>
</dbReference>
<dbReference type="GO" id="GO:0035438">
    <property type="term" value="F:cyclic-di-GMP binding"/>
    <property type="evidence" value="ECO:0007669"/>
    <property type="project" value="InterPro"/>
</dbReference>
<dbReference type="STRING" id="76947.GCA_002080435_00507"/>
<dbReference type="Proteomes" id="UP000024284">
    <property type="component" value="Unassembled WGS sequence"/>
</dbReference>
<gene>
    <name evidence="2" type="ORF">BV98_001004</name>
</gene>
<evidence type="ECO:0000313" key="3">
    <source>
        <dbReference type="Proteomes" id="UP000024284"/>
    </source>
</evidence>
<dbReference type="Gene3D" id="2.40.10.220">
    <property type="entry name" value="predicted glycosyltransferase like domains"/>
    <property type="match status" value="1"/>
</dbReference>
<dbReference type="AlphaFoldDB" id="A0A086PCX7"/>
<name>A0A086PCX7_SPHHM</name>
<organism evidence="2 3">
    <name type="scientific">Sphingobium herbicidovorans (strain ATCC 700291 / DSM 11019 / CCUG 56400 / KCTC 2939 / LMG 18315 / NBRC 16415 / MH)</name>
    <name type="common">Sphingomonas herbicidovorans</name>
    <dbReference type="NCBI Taxonomy" id="1219045"/>
    <lineage>
        <taxon>Bacteria</taxon>
        <taxon>Pseudomonadati</taxon>
        <taxon>Pseudomonadota</taxon>
        <taxon>Alphaproteobacteria</taxon>
        <taxon>Sphingomonadales</taxon>
        <taxon>Sphingomonadaceae</taxon>
        <taxon>Sphingobium</taxon>
    </lineage>
</organism>
<feature type="domain" description="PilZ" evidence="1">
    <location>
        <begin position="20"/>
        <end position="102"/>
    </location>
</feature>
<comment type="caution">
    <text evidence="2">The sequence shown here is derived from an EMBL/GenBank/DDBJ whole genome shotgun (WGS) entry which is preliminary data.</text>
</comment>
<proteinExistence type="predicted"/>
<evidence type="ECO:0000259" key="1">
    <source>
        <dbReference type="Pfam" id="PF07238"/>
    </source>
</evidence>
<dbReference type="EMBL" id="JFZA02000005">
    <property type="protein sequence ID" value="KFG91245.1"/>
    <property type="molecule type" value="Genomic_DNA"/>
</dbReference>
<dbReference type="PATRIC" id="fig|1219045.3.peg.1022"/>
<sequence length="117" mass="13139">MSSVLASLAQVARSRDPSINQRRAARVLVDMVSHITARGRTHGIRVINISELGLMCRSDAELLIGERVSVWLPMIKDVQAEVRWAEDGRVGMEFCAPIQPRIYESMLSLIPPRQTAW</sequence>
<accession>A0A086PCX7</accession>
<dbReference type="Pfam" id="PF07238">
    <property type="entry name" value="PilZ"/>
    <property type="match status" value="1"/>
</dbReference>
<keyword evidence="3" id="KW-1185">Reference proteome</keyword>
<dbReference type="InterPro" id="IPR009875">
    <property type="entry name" value="PilZ_domain"/>
</dbReference>